<evidence type="ECO:0000259" key="5">
    <source>
        <dbReference type="SMART" id="SM00849"/>
    </source>
</evidence>
<feature type="domain" description="Metallo-beta-lactamase" evidence="5">
    <location>
        <begin position="59"/>
        <end position="268"/>
    </location>
</feature>
<reference evidence="6" key="1">
    <citation type="submission" date="2020-01" db="EMBL/GenBank/DDBJ databases">
        <authorList>
            <person name="Rat A."/>
        </authorList>
    </citation>
    <scope>NUCLEOTIDE SEQUENCE</scope>
    <source>
        <strain evidence="6">LMG 31161</strain>
    </source>
</reference>
<dbReference type="AlphaFoldDB" id="A0A9X9WBX7"/>
<evidence type="ECO:0000313" key="6">
    <source>
        <dbReference type="EMBL" id="MBR0657837.1"/>
    </source>
</evidence>
<dbReference type="EMBL" id="JAAVUP010000004">
    <property type="protein sequence ID" value="NKE18595.1"/>
    <property type="molecule type" value="Genomic_DNA"/>
</dbReference>
<accession>A0A9X9WBX7</accession>
<dbReference type="CDD" id="cd16277">
    <property type="entry name" value="metallo-hydrolase-like_MBL-fold"/>
    <property type="match status" value="1"/>
</dbReference>
<dbReference type="SUPFAM" id="SSF56281">
    <property type="entry name" value="Metallo-hydrolase/oxidoreductase"/>
    <property type="match status" value="1"/>
</dbReference>
<evidence type="ECO:0000256" key="3">
    <source>
        <dbReference type="ARBA" id="ARBA00022801"/>
    </source>
</evidence>
<comment type="similarity">
    <text evidence="1">Belongs to the metallo-beta-lactamase superfamily.</text>
</comment>
<dbReference type="SMART" id="SM00849">
    <property type="entry name" value="Lactamase_B"/>
    <property type="match status" value="1"/>
</dbReference>
<keyword evidence="2" id="KW-0479">Metal-binding</keyword>
<evidence type="ECO:0000313" key="9">
    <source>
        <dbReference type="Proteomes" id="UP001138708"/>
    </source>
</evidence>
<evidence type="ECO:0000256" key="4">
    <source>
        <dbReference type="ARBA" id="ARBA00022833"/>
    </source>
</evidence>
<dbReference type="InterPro" id="IPR036866">
    <property type="entry name" value="RibonucZ/Hydroxyglut_hydro"/>
</dbReference>
<evidence type="ECO:0000256" key="2">
    <source>
        <dbReference type="ARBA" id="ARBA00022723"/>
    </source>
</evidence>
<dbReference type="PANTHER" id="PTHR42978:SF6">
    <property type="entry name" value="QUORUM-QUENCHING LACTONASE YTNP-RELATED"/>
    <property type="match status" value="1"/>
</dbReference>
<comment type="caution">
    <text evidence="6">The sequence shown here is derived from an EMBL/GenBank/DDBJ whole genome shotgun (WGS) entry which is preliminary data.</text>
</comment>
<dbReference type="InterPro" id="IPR051013">
    <property type="entry name" value="MBL_superfamily_lactonases"/>
</dbReference>
<dbReference type="Pfam" id="PF00753">
    <property type="entry name" value="Lactamase_B"/>
    <property type="match status" value="1"/>
</dbReference>
<dbReference type="RefSeq" id="WP_168042480.1">
    <property type="nucleotide sequence ID" value="NZ_JAAEDK010000002.1"/>
</dbReference>
<gene>
    <name evidence="7" type="ORF">GWK15_16700</name>
    <name evidence="6" type="ORF">GXW75_01145</name>
</gene>
<keyword evidence="4" id="KW-0862">Zinc</keyword>
<name>A0A9X9WBX7_9PROT</name>
<dbReference type="EMBL" id="JAAEDK010000002">
    <property type="protein sequence ID" value="MBR0657837.1"/>
    <property type="molecule type" value="Genomic_DNA"/>
</dbReference>
<evidence type="ECO:0000313" key="8">
    <source>
        <dbReference type="Proteomes" id="UP000746741"/>
    </source>
</evidence>
<dbReference type="Proteomes" id="UP000746741">
    <property type="component" value="Unassembled WGS sequence"/>
</dbReference>
<evidence type="ECO:0000256" key="1">
    <source>
        <dbReference type="ARBA" id="ARBA00007749"/>
    </source>
</evidence>
<protein>
    <submittedName>
        <fullName evidence="6">MBL fold metallo-hydrolase</fullName>
    </submittedName>
</protein>
<dbReference type="Proteomes" id="UP001138708">
    <property type="component" value="Unassembled WGS sequence"/>
</dbReference>
<proteinExistence type="inferred from homology"/>
<organism evidence="6 9">
    <name type="scientific">Neoroseomonas oryzicola</name>
    <dbReference type="NCBI Taxonomy" id="535904"/>
    <lineage>
        <taxon>Bacteria</taxon>
        <taxon>Pseudomonadati</taxon>
        <taxon>Pseudomonadota</taxon>
        <taxon>Alphaproteobacteria</taxon>
        <taxon>Acetobacterales</taxon>
        <taxon>Acetobacteraceae</taxon>
        <taxon>Neoroseomonas</taxon>
    </lineage>
</organism>
<keyword evidence="8" id="KW-1185">Reference proteome</keyword>
<dbReference type="Gene3D" id="3.60.15.10">
    <property type="entry name" value="Ribonuclease Z/Hydroxyacylglutathione hydrolase-like"/>
    <property type="match status" value="1"/>
</dbReference>
<sequence>MADGFALGDVTIQRIIEGESPLFDPLTFFPTLTKDLLEENRAWLEPFALDPATGKLILCIQSWVVRTKHHTILVDTCVGNDKDRPNHPFWNRMRSDAYMRGLAALGLTVDDIDIVMCTHMHVDHVGWNTRLENGRWVPTFPKARYVFSAQEFAYWNGENAKTPVLPFADSVLPIVEAGRAEMVADDHVLADDIRLEPTPGHTPHHVALRVGKGDTEALFTGDLIHSPLQARYPQISMRADWDPVLAAKTRRRVLESCCEARTLMCFAHFPSPSRARLVRWGEGFRAEPVG</sequence>
<dbReference type="InterPro" id="IPR001279">
    <property type="entry name" value="Metallo-B-lactamas"/>
</dbReference>
<dbReference type="GO" id="GO:0016787">
    <property type="term" value="F:hydrolase activity"/>
    <property type="evidence" value="ECO:0007669"/>
    <property type="project" value="UniProtKB-KW"/>
</dbReference>
<reference evidence="7 8" key="2">
    <citation type="submission" date="2020-02" db="EMBL/GenBank/DDBJ databases">
        <authorList>
            <person name="Sun Q."/>
            <person name="Inoue M."/>
        </authorList>
    </citation>
    <scope>NUCLEOTIDE SEQUENCE [LARGE SCALE GENOMIC DNA]</scope>
    <source>
        <strain evidence="7 8">KCTC 22478</strain>
    </source>
</reference>
<dbReference type="GO" id="GO:0046872">
    <property type="term" value="F:metal ion binding"/>
    <property type="evidence" value="ECO:0007669"/>
    <property type="project" value="UniProtKB-KW"/>
</dbReference>
<dbReference type="PANTHER" id="PTHR42978">
    <property type="entry name" value="QUORUM-QUENCHING LACTONASE YTNP-RELATED-RELATED"/>
    <property type="match status" value="1"/>
</dbReference>
<evidence type="ECO:0000313" key="7">
    <source>
        <dbReference type="EMBL" id="NKE18595.1"/>
    </source>
</evidence>
<reference evidence="6" key="3">
    <citation type="journal article" date="2021" name="Syst. Appl. Microbiol.">
        <title>Roseomonas hellenica sp. nov., isolated from roots of wild-growing Alkanna tinctoria.</title>
        <authorList>
            <person name="Rat A."/>
            <person name="Naranjo H.D."/>
            <person name="Lebbe L."/>
            <person name="Cnockaert M."/>
            <person name="Krigas N."/>
            <person name="Grigoriadou K."/>
            <person name="Maloupa E."/>
            <person name="Willems A."/>
        </authorList>
    </citation>
    <scope>NUCLEOTIDE SEQUENCE</scope>
    <source>
        <strain evidence="6">LMG 31161</strain>
    </source>
</reference>
<keyword evidence="3" id="KW-0378">Hydrolase</keyword>